<dbReference type="InterPro" id="IPR017932">
    <property type="entry name" value="GATase_2_dom"/>
</dbReference>
<accession>A0ABR4NUZ6</accession>
<evidence type="ECO:0000313" key="6">
    <source>
        <dbReference type="EMBL" id="KAL3232554.1"/>
    </source>
</evidence>
<dbReference type="Proteomes" id="UP001623330">
    <property type="component" value="Unassembled WGS sequence"/>
</dbReference>
<dbReference type="InterPro" id="IPR014729">
    <property type="entry name" value="Rossmann-like_a/b/a_fold"/>
</dbReference>
<feature type="domain" description="Asparagine synthetase" evidence="4">
    <location>
        <begin position="410"/>
        <end position="481"/>
    </location>
</feature>
<dbReference type="InterPro" id="IPR051857">
    <property type="entry name" value="Asn_synthetase_domain"/>
</dbReference>
<evidence type="ECO:0000259" key="4">
    <source>
        <dbReference type="Pfam" id="PF00733"/>
    </source>
</evidence>
<dbReference type="EMBL" id="JBEVYD010000005">
    <property type="protein sequence ID" value="KAL3232554.1"/>
    <property type="molecule type" value="Genomic_DNA"/>
</dbReference>
<dbReference type="CDD" id="cd01991">
    <property type="entry name" value="Asn_synthase_B_C"/>
    <property type="match status" value="1"/>
</dbReference>
<name>A0ABR4NUZ6_9SACH</name>
<dbReference type="SUPFAM" id="SSF52402">
    <property type="entry name" value="Adenine nucleotide alpha hydrolases-like"/>
    <property type="match status" value="1"/>
</dbReference>
<organism evidence="6 7">
    <name type="scientific">Nakaseomyces bracarensis</name>
    <dbReference type="NCBI Taxonomy" id="273131"/>
    <lineage>
        <taxon>Eukaryota</taxon>
        <taxon>Fungi</taxon>
        <taxon>Dikarya</taxon>
        <taxon>Ascomycota</taxon>
        <taxon>Saccharomycotina</taxon>
        <taxon>Saccharomycetes</taxon>
        <taxon>Saccharomycetales</taxon>
        <taxon>Saccharomycetaceae</taxon>
        <taxon>Nakaseomyces</taxon>
    </lineage>
</organism>
<evidence type="ECO:0000256" key="3">
    <source>
        <dbReference type="ARBA" id="ARBA00022962"/>
    </source>
</evidence>
<keyword evidence="3" id="KW-0315">Glutamine amidotransferase</keyword>
<keyword evidence="7" id="KW-1185">Reference proteome</keyword>
<comment type="caution">
    <text evidence="6">The sequence shown here is derived from an EMBL/GenBank/DDBJ whole genome shotgun (WGS) entry which is preliminary data.</text>
</comment>
<sequence>MCGILLCSGGFASKSESVLREYYEAEPMCSFHDDRSIEVMAELVRQRGPNYCSWRSVEGYDTVWFSSVLSLRQPFTGQSIRIGEDYILQFNGELYNSEIIDNDTQYIVDLFKGNAYNVAETIRVLDGEFAFTLYDLKKDIVYFGRDVVGKRSLSYSIDRESGELVVTSISGNNPGNRCFFDCVAGVIYVYDKSTKSLDATNIILKPFEITTGTDMEMHNSEFLTKELYSKLSTAVEKRVNTIHPLHMENSPISVLFSGGLDCSVIVALICECLIKRDLGRVTLELLNVAFENKRTKMQPSEAPDRQLAIKSAQDLQDKYPSIDIKLVEVDVSYDEYLKHRPLVIDLMYPKNTEMDLSIAIAFYFASRGHGYIREQQTNKRLQYKRLGLVLFSGLGADELYGGYYKFNNKTEVELANELSVQINNIYRRNLNRDDKVIASNGVEVRYPFLDEDVITYSTKYIPINYKRDKFILRNLASTILNLQNISIEKKRAIQFGAKSAKMTKDGNKSGTDLLK</sequence>
<dbReference type="Pfam" id="PF00733">
    <property type="entry name" value="Asn_synthase"/>
    <property type="match status" value="1"/>
</dbReference>
<gene>
    <name evidence="6" type="ORF">RNJ44_04470</name>
</gene>
<dbReference type="PANTHER" id="PTHR45937">
    <property type="entry name" value="ASPARAGINE SYNTHETASE DOMAIN-CONTAINING PROTEIN 1"/>
    <property type="match status" value="1"/>
</dbReference>
<proteinExistence type="predicted"/>
<dbReference type="SUPFAM" id="SSF56235">
    <property type="entry name" value="N-terminal nucleophile aminohydrolases (Ntn hydrolases)"/>
    <property type="match status" value="1"/>
</dbReference>
<reference evidence="6 7" key="1">
    <citation type="submission" date="2024-05" db="EMBL/GenBank/DDBJ databases">
        <title>Long read based assembly of the Candida bracarensis genome reveals expanded adhesin content.</title>
        <authorList>
            <person name="Marcet-Houben M."/>
            <person name="Ksiezopolska E."/>
            <person name="Gabaldon T."/>
        </authorList>
    </citation>
    <scope>NUCLEOTIDE SEQUENCE [LARGE SCALE GENOMIC DNA]</scope>
    <source>
        <strain evidence="6 7">CBM6</strain>
    </source>
</reference>
<evidence type="ECO:0008006" key="8">
    <source>
        <dbReference type="Google" id="ProtNLM"/>
    </source>
</evidence>
<keyword evidence="2" id="KW-0061">Asparagine biosynthesis</keyword>
<evidence type="ECO:0000256" key="2">
    <source>
        <dbReference type="ARBA" id="ARBA00022888"/>
    </source>
</evidence>
<evidence type="ECO:0000256" key="1">
    <source>
        <dbReference type="ARBA" id="ARBA00022605"/>
    </source>
</evidence>
<evidence type="ECO:0000313" key="7">
    <source>
        <dbReference type="Proteomes" id="UP001623330"/>
    </source>
</evidence>
<dbReference type="InterPro" id="IPR001962">
    <property type="entry name" value="Asn_synthase"/>
</dbReference>
<evidence type="ECO:0000259" key="5">
    <source>
        <dbReference type="Pfam" id="PF13537"/>
    </source>
</evidence>
<dbReference type="Gene3D" id="3.60.20.10">
    <property type="entry name" value="Glutamine Phosphoribosylpyrophosphate, subunit 1, domain 1"/>
    <property type="match status" value="1"/>
</dbReference>
<dbReference type="InterPro" id="IPR029055">
    <property type="entry name" value="Ntn_hydrolases_N"/>
</dbReference>
<feature type="domain" description="Glutamine amidotransferase type-2" evidence="5">
    <location>
        <begin position="83"/>
        <end position="168"/>
    </location>
</feature>
<dbReference type="Gene3D" id="3.40.50.620">
    <property type="entry name" value="HUPs"/>
    <property type="match status" value="1"/>
</dbReference>
<dbReference type="Pfam" id="PF13537">
    <property type="entry name" value="GATase_7"/>
    <property type="match status" value="1"/>
</dbReference>
<protein>
    <recommendedName>
        <fullName evidence="8">Asparagine synthase (glutamine-hydrolyzing)</fullName>
    </recommendedName>
</protein>
<keyword evidence="1" id="KW-0028">Amino-acid biosynthesis</keyword>
<dbReference type="PANTHER" id="PTHR45937:SF1">
    <property type="entry name" value="ASPARAGINE SYNTHETASE DOMAIN-CONTAINING PROTEIN 1"/>
    <property type="match status" value="1"/>
</dbReference>